<evidence type="ECO:0008006" key="4">
    <source>
        <dbReference type="Google" id="ProtNLM"/>
    </source>
</evidence>
<reference evidence="2 3" key="1">
    <citation type="journal article" date="2018" name="Mycol. Prog.">
        <title>Coniella lustricola, a new species from submerged detritus.</title>
        <authorList>
            <person name="Raudabaugh D.B."/>
            <person name="Iturriaga T."/>
            <person name="Carver A."/>
            <person name="Mondo S."/>
            <person name="Pangilinan J."/>
            <person name="Lipzen A."/>
            <person name="He G."/>
            <person name="Amirebrahimi M."/>
            <person name="Grigoriev I.V."/>
            <person name="Miller A.N."/>
        </authorList>
    </citation>
    <scope>NUCLEOTIDE SEQUENCE [LARGE SCALE GENOMIC DNA]</scope>
    <source>
        <strain evidence="2 3">B22-T-1</strain>
    </source>
</reference>
<feature type="transmembrane region" description="Helical" evidence="1">
    <location>
        <begin position="154"/>
        <end position="178"/>
    </location>
</feature>
<evidence type="ECO:0000256" key="1">
    <source>
        <dbReference type="SAM" id="Phobius"/>
    </source>
</evidence>
<name>A0A2T3A3W1_9PEZI</name>
<dbReference type="EMBL" id="KZ678479">
    <property type="protein sequence ID" value="PSR82364.1"/>
    <property type="molecule type" value="Genomic_DNA"/>
</dbReference>
<sequence length="226" mass="24923">MTRRRVRKGMEMGFDLLLLIEIPRPPLRLSESFTKIPCCYLCTSVQSPRLSFFFFLSFIFISLSLSLCLMLNTWRASGLYALGALLHHTCIDFSLETLLANCDVTVTVGRGGNEVGPSPSCLGAEALLDMCVGVGVGVGVSTKSGEDVLEPYVFGLYAFCGTCWLMACVCSTLTRSFVRSFLHSFSRSFRRVQVVFLPQAPAPPSLTRIVPQMDISILFFLSTRSS</sequence>
<accession>A0A2T3A3W1</accession>
<evidence type="ECO:0000313" key="2">
    <source>
        <dbReference type="EMBL" id="PSR82364.1"/>
    </source>
</evidence>
<feature type="transmembrane region" description="Helical" evidence="1">
    <location>
        <begin position="52"/>
        <end position="74"/>
    </location>
</feature>
<dbReference type="AlphaFoldDB" id="A0A2T3A3W1"/>
<evidence type="ECO:0000313" key="3">
    <source>
        <dbReference type="Proteomes" id="UP000241462"/>
    </source>
</evidence>
<dbReference type="InParanoid" id="A0A2T3A3W1"/>
<gene>
    <name evidence="2" type="ORF">BD289DRAFT_15869</name>
</gene>
<proteinExistence type="predicted"/>
<keyword evidence="1" id="KW-1133">Transmembrane helix</keyword>
<protein>
    <recommendedName>
        <fullName evidence="4">Transmembrane protein</fullName>
    </recommendedName>
</protein>
<keyword evidence="3" id="KW-1185">Reference proteome</keyword>
<keyword evidence="1" id="KW-0472">Membrane</keyword>
<organism evidence="2 3">
    <name type="scientific">Coniella lustricola</name>
    <dbReference type="NCBI Taxonomy" id="2025994"/>
    <lineage>
        <taxon>Eukaryota</taxon>
        <taxon>Fungi</taxon>
        <taxon>Dikarya</taxon>
        <taxon>Ascomycota</taxon>
        <taxon>Pezizomycotina</taxon>
        <taxon>Sordariomycetes</taxon>
        <taxon>Sordariomycetidae</taxon>
        <taxon>Diaporthales</taxon>
        <taxon>Schizoparmaceae</taxon>
        <taxon>Coniella</taxon>
    </lineage>
</organism>
<dbReference type="Proteomes" id="UP000241462">
    <property type="component" value="Unassembled WGS sequence"/>
</dbReference>
<keyword evidence="1" id="KW-0812">Transmembrane</keyword>